<feature type="non-terminal residue" evidence="2">
    <location>
        <position position="1"/>
    </location>
</feature>
<comment type="caution">
    <text evidence="2">The sequence shown here is derived from an EMBL/GenBank/DDBJ whole genome shotgun (WGS) entry which is preliminary data.</text>
</comment>
<evidence type="ECO:0000313" key="3">
    <source>
        <dbReference type="Proteomes" id="UP000265520"/>
    </source>
</evidence>
<evidence type="ECO:0000256" key="1">
    <source>
        <dbReference type="SAM" id="MobiDB-lite"/>
    </source>
</evidence>
<accession>A0A392REF9</accession>
<keyword evidence="3" id="KW-1185">Reference proteome</keyword>
<evidence type="ECO:0000313" key="2">
    <source>
        <dbReference type="EMBL" id="MCI35008.1"/>
    </source>
</evidence>
<reference evidence="2 3" key="1">
    <citation type="journal article" date="2018" name="Front. Plant Sci.">
        <title>Red Clover (Trifolium pratense) and Zigzag Clover (T. medium) - A Picture of Genomic Similarities and Differences.</title>
        <authorList>
            <person name="Dluhosova J."/>
            <person name="Istvanek J."/>
            <person name="Nedelnik J."/>
            <person name="Repkova J."/>
        </authorList>
    </citation>
    <scope>NUCLEOTIDE SEQUENCE [LARGE SCALE GENOMIC DNA]</scope>
    <source>
        <strain evidence="3">cv. 10/8</strain>
        <tissue evidence="2">Leaf</tissue>
    </source>
</reference>
<dbReference type="Proteomes" id="UP000265520">
    <property type="component" value="Unassembled WGS sequence"/>
</dbReference>
<dbReference type="EMBL" id="LXQA010219328">
    <property type="protein sequence ID" value="MCI35008.1"/>
    <property type="molecule type" value="Genomic_DNA"/>
</dbReference>
<organism evidence="2 3">
    <name type="scientific">Trifolium medium</name>
    <dbReference type="NCBI Taxonomy" id="97028"/>
    <lineage>
        <taxon>Eukaryota</taxon>
        <taxon>Viridiplantae</taxon>
        <taxon>Streptophyta</taxon>
        <taxon>Embryophyta</taxon>
        <taxon>Tracheophyta</taxon>
        <taxon>Spermatophyta</taxon>
        <taxon>Magnoliopsida</taxon>
        <taxon>eudicotyledons</taxon>
        <taxon>Gunneridae</taxon>
        <taxon>Pentapetalae</taxon>
        <taxon>rosids</taxon>
        <taxon>fabids</taxon>
        <taxon>Fabales</taxon>
        <taxon>Fabaceae</taxon>
        <taxon>Papilionoideae</taxon>
        <taxon>50 kb inversion clade</taxon>
        <taxon>NPAAA clade</taxon>
        <taxon>Hologalegina</taxon>
        <taxon>IRL clade</taxon>
        <taxon>Trifolieae</taxon>
        <taxon>Trifolium</taxon>
    </lineage>
</organism>
<protein>
    <submittedName>
        <fullName evidence="2">Uncharacterized protein</fullName>
    </submittedName>
</protein>
<sequence length="42" mass="4947">ARWAIKSERKRALPEGLSLEPEKATELKDNPKVCRWSDRKRP</sequence>
<name>A0A392REF9_9FABA</name>
<dbReference type="AlphaFoldDB" id="A0A392REF9"/>
<feature type="region of interest" description="Disordered" evidence="1">
    <location>
        <begin position="22"/>
        <end position="42"/>
    </location>
</feature>
<proteinExistence type="predicted"/>